<evidence type="ECO:0000256" key="4">
    <source>
        <dbReference type="ARBA" id="ARBA00022741"/>
    </source>
</evidence>
<dbReference type="Gene3D" id="3.40.50.300">
    <property type="entry name" value="P-loop containing nucleotide triphosphate hydrolases"/>
    <property type="match status" value="1"/>
</dbReference>
<dbReference type="InterPro" id="IPR005894">
    <property type="entry name" value="DrrA"/>
</dbReference>
<dbReference type="GO" id="GO:0016887">
    <property type="term" value="F:ATP hydrolysis activity"/>
    <property type="evidence" value="ECO:0007669"/>
    <property type="project" value="InterPro"/>
</dbReference>
<name>A0A9W6PZA7_9ACTN</name>
<dbReference type="Proteomes" id="UP001165124">
    <property type="component" value="Unassembled WGS sequence"/>
</dbReference>
<evidence type="ECO:0000313" key="11">
    <source>
        <dbReference type="EMBL" id="GLW65442.1"/>
    </source>
</evidence>
<keyword evidence="2" id="KW-0813">Transport</keyword>
<evidence type="ECO:0000313" key="12">
    <source>
        <dbReference type="Proteomes" id="UP001165124"/>
    </source>
</evidence>
<dbReference type="Pfam" id="PF00005">
    <property type="entry name" value="ABC_tran"/>
    <property type="match status" value="1"/>
</dbReference>
<dbReference type="PROSITE" id="PS50893">
    <property type="entry name" value="ABC_TRANSPORTER_2"/>
    <property type="match status" value="1"/>
</dbReference>
<dbReference type="NCBIfam" id="TIGR01188">
    <property type="entry name" value="drrA"/>
    <property type="match status" value="1"/>
</dbReference>
<comment type="subcellular location">
    <subcellularLocation>
        <location evidence="1">Cell membrane</location>
        <topology evidence="1">Peripheral membrane protein</topology>
        <orientation evidence="1">Cytoplasmic side</orientation>
    </subcellularLocation>
</comment>
<evidence type="ECO:0000256" key="2">
    <source>
        <dbReference type="ARBA" id="ARBA00022448"/>
    </source>
</evidence>
<dbReference type="RefSeq" id="WP_067917792.1">
    <property type="nucleotide sequence ID" value="NZ_BSRZ01000009.1"/>
</dbReference>
<evidence type="ECO:0000256" key="6">
    <source>
        <dbReference type="ARBA" id="ARBA00022967"/>
    </source>
</evidence>
<dbReference type="EMBL" id="BSRZ01000009">
    <property type="protein sequence ID" value="GLW65442.1"/>
    <property type="molecule type" value="Genomic_DNA"/>
</dbReference>
<dbReference type="InterPro" id="IPR003439">
    <property type="entry name" value="ABC_transporter-like_ATP-bd"/>
</dbReference>
<keyword evidence="4" id="KW-0547">Nucleotide-binding</keyword>
<dbReference type="AlphaFoldDB" id="A0A9W6PZA7"/>
<protein>
    <submittedName>
        <fullName evidence="11">Daunorubicin resistance protein DrrA family ABC transporter ATP-binding protein</fullName>
    </submittedName>
</protein>
<dbReference type="PANTHER" id="PTHR42711">
    <property type="entry name" value="ABC TRANSPORTER ATP-BINDING PROTEIN"/>
    <property type="match status" value="1"/>
</dbReference>
<gene>
    <name evidence="11" type="ORF">Arub01_36860</name>
</gene>
<comment type="caution">
    <text evidence="11">The sequence shown here is derived from an EMBL/GenBank/DDBJ whole genome shotgun (WGS) entry which is preliminary data.</text>
</comment>
<feature type="domain" description="ABC transporter" evidence="10">
    <location>
        <begin position="8"/>
        <end position="238"/>
    </location>
</feature>
<reference evidence="11" key="1">
    <citation type="submission" date="2023-02" db="EMBL/GenBank/DDBJ databases">
        <title>Actinomadura rubrobrunea NBRC 14622.</title>
        <authorList>
            <person name="Ichikawa N."/>
            <person name="Sato H."/>
            <person name="Tonouchi N."/>
        </authorList>
    </citation>
    <scope>NUCLEOTIDE SEQUENCE</scope>
    <source>
        <strain evidence="11">NBRC 14622</strain>
    </source>
</reference>
<keyword evidence="7" id="KW-0472">Membrane</keyword>
<keyword evidence="6" id="KW-1278">Translocase</keyword>
<evidence type="ECO:0000259" key="10">
    <source>
        <dbReference type="PROSITE" id="PS50893"/>
    </source>
</evidence>
<evidence type="ECO:0000256" key="5">
    <source>
        <dbReference type="ARBA" id="ARBA00022840"/>
    </source>
</evidence>
<sequence length="341" mass="35899">MSDDHPAVETSGLIKRFGDVRALDGVDLTVPRGAVYGILGPNGAGKTTCVRVLATLLRPDGGQARVFGHDVRREADAVRTRVSLTGQYASLDEDLTGVENLVLLGRLLGHGKRAARERAGRLLEAFGLTEAAGRQVKNYSGGMRRRIDIAASIFNTPDLLFLDEPTTGLDPRSRSQVWDIVRLVVAQGTTVLLTTQYLEEADRLADRIAVIDRGRVIAEGTPGELKSSVGAGSVHVRLRDAARREEARGLLARVLGADVVLEAEPVALTARLTGASDLNAAGASSDLNAAGAASRALAELADAGIIVDDFSLGQPSLDEVFLTLTGHPAEDAGGDTEQEAA</sequence>
<dbReference type="FunFam" id="3.40.50.300:FF:000589">
    <property type="entry name" value="ABC transporter, ATP-binding subunit"/>
    <property type="match status" value="1"/>
</dbReference>
<organism evidence="11 12">
    <name type="scientific">Actinomadura rubrobrunea</name>
    <dbReference type="NCBI Taxonomy" id="115335"/>
    <lineage>
        <taxon>Bacteria</taxon>
        <taxon>Bacillati</taxon>
        <taxon>Actinomycetota</taxon>
        <taxon>Actinomycetes</taxon>
        <taxon>Streptosporangiales</taxon>
        <taxon>Thermomonosporaceae</taxon>
        <taxon>Actinomadura</taxon>
    </lineage>
</organism>
<keyword evidence="5 11" id="KW-0067">ATP-binding</keyword>
<evidence type="ECO:0000256" key="9">
    <source>
        <dbReference type="ARBA" id="ARBA00049985"/>
    </source>
</evidence>
<evidence type="ECO:0000256" key="8">
    <source>
        <dbReference type="ARBA" id="ARBA00023251"/>
    </source>
</evidence>
<keyword evidence="8" id="KW-0046">Antibiotic resistance</keyword>
<dbReference type="InterPro" id="IPR027417">
    <property type="entry name" value="P-loop_NTPase"/>
</dbReference>
<comment type="similarity">
    <text evidence="9">Belongs to the ABC transporter superfamily. Drug exporter-1 (DrugE1) (TC 3.A.1.105) family.</text>
</comment>
<dbReference type="SMART" id="SM00382">
    <property type="entry name" value="AAA"/>
    <property type="match status" value="1"/>
</dbReference>
<dbReference type="GO" id="GO:1900753">
    <property type="term" value="P:doxorubicin transport"/>
    <property type="evidence" value="ECO:0007669"/>
    <property type="project" value="InterPro"/>
</dbReference>
<evidence type="ECO:0000256" key="1">
    <source>
        <dbReference type="ARBA" id="ARBA00004413"/>
    </source>
</evidence>
<dbReference type="InterPro" id="IPR003593">
    <property type="entry name" value="AAA+_ATPase"/>
</dbReference>
<dbReference type="GO" id="GO:0005524">
    <property type="term" value="F:ATP binding"/>
    <property type="evidence" value="ECO:0007669"/>
    <property type="project" value="UniProtKB-KW"/>
</dbReference>
<proteinExistence type="inferred from homology"/>
<dbReference type="GO" id="GO:0043215">
    <property type="term" value="P:daunorubicin transport"/>
    <property type="evidence" value="ECO:0007669"/>
    <property type="project" value="InterPro"/>
</dbReference>
<keyword evidence="3" id="KW-1003">Cell membrane</keyword>
<dbReference type="PROSITE" id="PS00211">
    <property type="entry name" value="ABC_TRANSPORTER_1"/>
    <property type="match status" value="1"/>
</dbReference>
<keyword evidence="12" id="KW-1185">Reference proteome</keyword>
<dbReference type="GO" id="GO:0046677">
    <property type="term" value="P:response to antibiotic"/>
    <property type="evidence" value="ECO:0007669"/>
    <property type="project" value="UniProtKB-KW"/>
</dbReference>
<dbReference type="SUPFAM" id="SSF52540">
    <property type="entry name" value="P-loop containing nucleoside triphosphate hydrolases"/>
    <property type="match status" value="1"/>
</dbReference>
<evidence type="ECO:0000256" key="3">
    <source>
        <dbReference type="ARBA" id="ARBA00022475"/>
    </source>
</evidence>
<accession>A0A9W6PZA7</accession>
<dbReference type="InterPro" id="IPR017871">
    <property type="entry name" value="ABC_transporter-like_CS"/>
</dbReference>
<dbReference type="GO" id="GO:0005886">
    <property type="term" value="C:plasma membrane"/>
    <property type="evidence" value="ECO:0007669"/>
    <property type="project" value="UniProtKB-SubCell"/>
</dbReference>
<dbReference type="InterPro" id="IPR050763">
    <property type="entry name" value="ABC_transporter_ATP-binding"/>
</dbReference>
<evidence type="ECO:0000256" key="7">
    <source>
        <dbReference type="ARBA" id="ARBA00023136"/>
    </source>
</evidence>
<dbReference type="PANTHER" id="PTHR42711:SF19">
    <property type="entry name" value="DOXORUBICIN RESISTANCE ATP-BINDING PROTEIN DRRA"/>
    <property type="match status" value="1"/>
</dbReference>